<dbReference type="SMART" id="SM01041">
    <property type="entry name" value="BRO1"/>
    <property type="match status" value="1"/>
</dbReference>
<keyword evidence="3" id="KW-0963">Cytoplasm</keyword>
<evidence type="ECO:0000256" key="6">
    <source>
        <dbReference type="SAM" id="MobiDB-lite"/>
    </source>
</evidence>
<dbReference type="InterPro" id="IPR004328">
    <property type="entry name" value="BRO1_dom"/>
</dbReference>
<keyword evidence="4" id="KW-0967">Endosome</keyword>
<dbReference type="PANTHER" id="PTHR23030">
    <property type="entry name" value="PCD6 INTERACTING PROTEIN-RELATED"/>
    <property type="match status" value="1"/>
</dbReference>
<comment type="caution">
    <text evidence="8">The sequence shown here is derived from an EMBL/GenBank/DDBJ whole genome shotgun (WGS) entry which is preliminary data.</text>
</comment>
<gene>
    <name evidence="8" type="ORF">INT44_002637</name>
</gene>
<dbReference type="InterPro" id="IPR025304">
    <property type="entry name" value="ALIX_V_dom"/>
</dbReference>
<organism evidence="8 9">
    <name type="scientific">Umbelopsis vinacea</name>
    <dbReference type="NCBI Taxonomy" id="44442"/>
    <lineage>
        <taxon>Eukaryota</taxon>
        <taxon>Fungi</taxon>
        <taxon>Fungi incertae sedis</taxon>
        <taxon>Mucoromycota</taxon>
        <taxon>Mucoromycotina</taxon>
        <taxon>Umbelopsidomycetes</taxon>
        <taxon>Umbelopsidales</taxon>
        <taxon>Umbelopsidaceae</taxon>
        <taxon>Umbelopsis</taxon>
    </lineage>
</organism>
<sequence length="1184" mass="132044">MRHLPKSDLSILPKKTHFGTKRITSIYRFEAVRPLCSHFILLLYCLCVFNVTFIKTPPTDGTLLSAAVRSHGVGIMASPQTPLISVPTKRTDEIDWVHPIKRYIEQVYQEDPEKYAEETNTINRLRQDMRGAGKDLTGRDLLYRYYGQLELLDLRFPIDEKHIKISFSWYDAFSLRLTSQFSLAFEKASTIFNIASTLSAIAAQQNRAEAEGRKRAFNFLQAAAGMYQYINDNFLHAPSADLGRDNVKVLVELTLAQAQECFIENSLREKKKDALIAKLASHATWTYGNCVDGITEGLTKSVFDKSWLTVCQVKQKYFQAMSQYHKALACEAEGKYGEAVGRLSIAETSAKEASKLAQSVPTASANGSLPADAASVMQETTKTFAATCSEKLKLATHDNDMIYSDTVPQESVIQPIDRLKAVKSVSISELYGANEINKVIGPDIFGKLIPLSVHESASLYSEEKAKLVRSETERCDLANGELDASLDYMKLPSALEKFRHQDDRQDLSLDEFATPTREVREWADRIRDEETTKSKIGDLVDTLDALKGRAREMMDKVSLTLDEEMRGCEQMRVKYGDQWTQQPSSTLTTSFRDDLRNHRVSFDQGNNSDRQILQRWELAARDVALLRQGSGGDDISRIFAESLAGIITSEKQNGGSGSLLDIDIDSGVNKSSTAQKVKRVEATLEKLHQIRTERKETLEDLKEKTHQDDISNLLILNKKTTNVEPQLFASELEKYRPHQQRIASTIHQQQQLLKELTAAFKALMEGDDARKVQTQWERAEKQRKSVVERFRRANEGYYEVKDGLTKGIQFYSNLTDVIETLLRNTQNFANSRAQERQDLVVSIDSSKSQMEQQLLKDKLSKYDSGPPSAPHDASIYQLADRARQMDLNQGPPHGSAPPLSPTALRSPPSLPPQPPSLYNAYTAAAPPQPIDQHSVAPPPLPPTQRSNSMASSGGNYGYQPSPYGAPPPPNPTIPSGYRPYGNVPAPTSPVYQRPAPAPYQPPSNMGQPYRQEPVSQAPPIPGNPPPPVPPQPNYSQGQYDYHPPQPPAGQQPYSPVRPGSYTPSTNYAPPTQYQQYGYMQQQPAGYGAKPPPPIPGQQPPQQTPNYSTPGYQSPQYGGGYSSYVPQQQPPPPSQGWSQGHSQVSPQWQQQQQQQPPAAEHPPYGQPAPQQNQPYWPQGGNSLMD</sequence>
<feature type="compositionally biased region" description="Pro residues" evidence="6">
    <location>
        <begin position="963"/>
        <end position="972"/>
    </location>
</feature>
<dbReference type="PANTHER" id="PTHR23030:SF30">
    <property type="entry name" value="TYROSINE-PROTEIN PHOSPHATASE NON-RECEPTOR TYPE 23"/>
    <property type="match status" value="1"/>
</dbReference>
<evidence type="ECO:0000256" key="2">
    <source>
        <dbReference type="ARBA" id="ARBA00004496"/>
    </source>
</evidence>
<dbReference type="CDD" id="cd09242">
    <property type="entry name" value="BRO1_ScBro1_like"/>
    <property type="match status" value="1"/>
</dbReference>
<dbReference type="Gene3D" id="1.20.120.560">
    <property type="entry name" value="alix/aip1 in complex with the ypdl late domain"/>
    <property type="match status" value="1"/>
</dbReference>
<feature type="domain" description="BRO1" evidence="7">
    <location>
        <begin position="82"/>
        <end position="482"/>
    </location>
</feature>
<protein>
    <recommendedName>
        <fullName evidence="5">BRO domain-containing protein 1</fullName>
    </recommendedName>
</protein>
<reference evidence="8" key="1">
    <citation type="submission" date="2020-12" db="EMBL/GenBank/DDBJ databases">
        <title>Metabolic potential, ecology and presence of endohyphal bacteria is reflected in genomic diversity of Mucoromycotina.</title>
        <authorList>
            <person name="Muszewska A."/>
            <person name="Okrasinska A."/>
            <person name="Steczkiewicz K."/>
            <person name="Drgas O."/>
            <person name="Orlowska M."/>
            <person name="Perlinska-Lenart U."/>
            <person name="Aleksandrzak-Piekarczyk T."/>
            <person name="Szatraj K."/>
            <person name="Zielenkiewicz U."/>
            <person name="Pilsyk S."/>
            <person name="Malc E."/>
            <person name="Mieczkowski P."/>
            <person name="Kruszewska J.S."/>
            <person name="Biernat P."/>
            <person name="Pawlowska J."/>
        </authorList>
    </citation>
    <scope>NUCLEOTIDE SEQUENCE</scope>
    <source>
        <strain evidence="8">WA0000051536</strain>
    </source>
</reference>
<evidence type="ECO:0000313" key="9">
    <source>
        <dbReference type="Proteomes" id="UP000612746"/>
    </source>
</evidence>
<dbReference type="Gene3D" id="1.20.140.50">
    <property type="entry name" value="alix/aip1 like domains"/>
    <property type="match status" value="1"/>
</dbReference>
<evidence type="ECO:0000256" key="5">
    <source>
        <dbReference type="ARBA" id="ARBA00041284"/>
    </source>
</evidence>
<feature type="region of interest" description="Disordered" evidence="6">
    <location>
        <begin position="886"/>
        <end position="1184"/>
    </location>
</feature>
<evidence type="ECO:0000256" key="3">
    <source>
        <dbReference type="ARBA" id="ARBA00022490"/>
    </source>
</evidence>
<dbReference type="EMBL" id="JAEPRA010000022">
    <property type="protein sequence ID" value="KAG2172622.1"/>
    <property type="molecule type" value="Genomic_DNA"/>
</dbReference>
<dbReference type="AlphaFoldDB" id="A0A8H7PET1"/>
<feature type="compositionally biased region" description="Pro residues" evidence="6">
    <location>
        <begin position="1016"/>
        <end position="1032"/>
    </location>
</feature>
<feature type="compositionally biased region" description="Low complexity" evidence="6">
    <location>
        <begin position="1103"/>
        <end position="1126"/>
    </location>
</feature>
<feature type="compositionally biased region" description="Low complexity" evidence="6">
    <location>
        <begin position="1134"/>
        <end position="1156"/>
    </location>
</feature>
<dbReference type="Pfam" id="PF03097">
    <property type="entry name" value="BRO1"/>
    <property type="match status" value="1"/>
</dbReference>
<dbReference type="InterPro" id="IPR038499">
    <property type="entry name" value="BRO1_sf"/>
</dbReference>
<feature type="compositionally biased region" description="Pro residues" evidence="6">
    <location>
        <begin position="1089"/>
        <end position="1102"/>
    </location>
</feature>
<evidence type="ECO:0000259" key="7">
    <source>
        <dbReference type="PROSITE" id="PS51180"/>
    </source>
</evidence>
<proteinExistence type="predicted"/>
<keyword evidence="9" id="KW-1185">Reference proteome</keyword>
<accession>A0A8H7PET1</accession>
<name>A0A8H7PET1_9FUNG</name>
<dbReference type="Pfam" id="PF13949">
    <property type="entry name" value="ALIX_LYPXL_bnd"/>
    <property type="match status" value="1"/>
</dbReference>
<dbReference type="GO" id="GO:0005768">
    <property type="term" value="C:endosome"/>
    <property type="evidence" value="ECO:0007669"/>
    <property type="project" value="UniProtKB-SubCell"/>
</dbReference>
<dbReference type="Proteomes" id="UP000612746">
    <property type="component" value="Unassembled WGS sequence"/>
</dbReference>
<evidence type="ECO:0000256" key="1">
    <source>
        <dbReference type="ARBA" id="ARBA00004177"/>
    </source>
</evidence>
<feature type="compositionally biased region" description="Low complexity" evidence="6">
    <location>
        <begin position="1069"/>
        <end position="1088"/>
    </location>
</feature>
<feature type="compositionally biased region" description="Polar residues" evidence="6">
    <location>
        <begin position="1167"/>
        <end position="1184"/>
    </location>
</feature>
<evidence type="ECO:0000256" key="4">
    <source>
        <dbReference type="ARBA" id="ARBA00022753"/>
    </source>
</evidence>
<dbReference type="Gene3D" id="1.25.40.280">
    <property type="entry name" value="alix/aip1 like domains"/>
    <property type="match status" value="1"/>
</dbReference>
<dbReference type="PROSITE" id="PS51180">
    <property type="entry name" value="BRO1"/>
    <property type="match status" value="1"/>
</dbReference>
<dbReference type="OrthoDB" id="2141925at2759"/>
<dbReference type="GO" id="GO:0043328">
    <property type="term" value="P:protein transport to vacuole involved in ubiquitin-dependent protein catabolic process via the multivesicular body sorting pathway"/>
    <property type="evidence" value="ECO:0007669"/>
    <property type="project" value="TreeGrafter"/>
</dbReference>
<feature type="compositionally biased region" description="Polar residues" evidence="6">
    <location>
        <begin position="943"/>
        <end position="953"/>
    </location>
</feature>
<evidence type="ECO:0000313" key="8">
    <source>
        <dbReference type="EMBL" id="KAG2172622.1"/>
    </source>
</evidence>
<comment type="subcellular location">
    <subcellularLocation>
        <location evidence="2">Cytoplasm</location>
    </subcellularLocation>
    <subcellularLocation>
        <location evidence="1">Endosome</location>
    </subcellularLocation>
</comment>